<proteinExistence type="predicted"/>
<evidence type="ECO:0000313" key="3">
    <source>
        <dbReference type="Proteomes" id="UP000036356"/>
    </source>
</evidence>
<dbReference type="STRING" id="476652.DEAC_c38350"/>
<keyword evidence="1" id="KW-0175">Coiled coil</keyword>
<accession>A0A0J1FLG6</accession>
<gene>
    <name evidence="2" type="ORF">DEAC_c38350</name>
</gene>
<dbReference type="EMBL" id="LDZY01000016">
    <property type="protein sequence ID" value="KLU64202.1"/>
    <property type="molecule type" value="Genomic_DNA"/>
</dbReference>
<name>A0A0J1FLG6_9FIRM</name>
<dbReference type="RefSeq" id="WP_047811613.1">
    <property type="nucleotide sequence ID" value="NZ_LDZY01000016.1"/>
</dbReference>
<comment type="caution">
    <text evidence="2">The sequence shown here is derived from an EMBL/GenBank/DDBJ whole genome shotgun (WGS) entry which is preliminary data.</text>
</comment>
<evidence type="ECO:0000256" key="1">
    <source>
        <dbReference type="SAM" id="Coils"/>
    </source>
</evidence>
<sequence>MKIEHIKGSRLKGLGNITWTFPASPAYLLFKEETQQQSLIELLLKLFSPQTPQGSMKLFNNISFLELVFSSDENNHCCIRQNYLKDNNDFIPTSALIKDEITGQNVLFTDSSVLGEYIFDIKLQTFQLGVIVNWSDIEDLDQLRQRIDNLCQSGDEELSPLKVKACLGGAMQKLNEQKGKMALVKAKYDSLRQEWEDSRRQQEEERLLVIEINKFQEGEAILANKIDSTIKIQGRLSLLNQNPDYRELRRLQTEIMNSEEEICRAEIDLASLTSDSIVDWGFLESLREECIEWADLQTRVNRYDHIIQKLTDMITKHEIFLETCGYEGSNEEKERISRLCEERNSAQEQLQNSINLQEALKNTRLQYSEEITHLQEFAEMAAITEDDQYRVERWEKQLKKWQTSKISRPIDRTLKNHLGRKSIEEKFKSRLNQFYERFHVQNSKELQNRLMKFRDQKKIVETTQEQITQLQNKIDNEEALLKIVHSHNELLNQAFFITNAADFSSWLDGWNSCNRKRLQLSHLHKKRQTLIERSKIETNSLHSFTIGFQEKLIGWNIPVTDREDVLTAIFKAAHILRTKDRAERRLSECSAKLQTMLSNRSLDDLFEKLEPLAELEKEALISDENRLESLTSWQKELSEMSSKRLLAEQRLKLLQKRPSLVALEEEIETVKKEWMSYESLLQAFNDAQNLFETSMNTWQVNNGNALKYEAAKILREFFNQRETREPQSDLDMAKSEYFAYRMAIAQLALNYNTKVPMIFSIGKMSDDQSLWNNIIKYLTDLACSRQIILTTTNLKVIDKLKRVGWTQIAG</sequence>
<protein>
    <submittedName>
        <fullName evidence="2">Uncharacterized protein</fullName>
    </submittedName>
</protein>
<feature type="coiled-coil region" evidence="1">
    <location>
        <begin position="443"/>
        <end position="480"/>
    </location>
</feature>
<organism evidence="2 3">
    <name type="scientific">Desulfosporosinus acididurans</name>
    <dbReference type="NCBI Taxonomy" id="476652"/>
    <lineage>
        <taxon>Bacteria</taxon>
        <taxon>Bacillati</taxon>
        <taxon>Bacillota</taxon>
        <taxon>Clostridia</taxon>
        <taxon>Eubacteriales</taxon>
        <taxon>Desulfitobacteriaceae</taxon>
        <taxon>Desulfosporosinus</taxon>
    </lineage>
</organism>
<feature type="coiled-coil region" evidence="1">
    <location>
        <begin position="329"/>
        <end position="363"/>
    </location>
</feature>
<reference evidence="2 3" key="1">
    <citation type="submission" date="2015-06" db="EMBL/GenBank/DDBJ databases">
        <title>Draft genome of the moderately acidophilic sulfate reducer Candidatus Desulfosporosinus acididurans strain M1.</title>
        <authorList>
            <person name="Poehlein A."/>
            <person name="Petzsch P."/>
            <person name="Johnson B.D."/>
            <person name="Schloemann M."/>
            <person name="Daniel R."/>
            <person name="Muehling M."/>
        </authorList>
    </citation>
    <scope>NUCLEOTIDE SEQUENCE [LARGE SCALE GENOMIC DNA]</scope>
    <source>
        <strain evidence="2 3">M1</strain>
    </source>
</reference>
<dbReference type="AlphaFoldDB" id="A0A0J1FLG6"/>
<dbReference type="PATRIC" id="fig|476652.3.peg.4059"/>
<feature type="coiled-coil region" evidence="1">
    <location>
        <begin position="174"/>
        <end position="205"/>
    </location>
</feature>
<keyword evidence="3" id="KW-1185">Reference proteome</keyword>
<dbReference type="Proteomes" id="UP000036356">
    <property type="component" value="Unassembled WGS sequence"/>
</dbReference>
<evidence type="ECO:0000313" key="2">
    <source>
        <dbReference type="EMBL" id="KLU64202.1"/>
    </source>
</evidence>